<dbReference type="InterPro" id="IPR043519">
    <property type="entry name" value="NT_sf"/>
</dbReference>
<evidence type="ECO:0000256" key="7">
    <source>
        <dbReference type="ARBA" id="ARBA00022842"/>
    </source>
</evidence>
<evidence type="ECO:0000313" key="14">
    <source>
        <dbReference type="Proteomes" id="UP000053326"/>
    </source>
</evidence>
<dbReference type="GO" id="GO:0016787">
    <property type="term" value="F:hydrolase activity"/>
    <property type="evidence" value="ECO:0007669"/>
    <property type="project" value="UniProtKB-KW"/>
</dbReference>
<evidence type="ECO:0000256" key="1">
    <source>
        <dbReference type="ARBA" id="ARBA00001946"/>
    </source>
</evidence>
<feature type="domain" description="tRNA nucleotidyltransferase/poly(A) polymerase RNA and SrmB- binding" evidence="11">
    <location>
        <begin position="175"/>
        <end position="235"/>
    </location>
</feature>
<keyword evidence="8 9" id="KW-0694">RNA-binding</keyword>
<protein>
    <submittedName>
        <fullName evidence="13">Polynucleotide adenylyltransferase/metal dependent phosphohydrolase</fullName>
    </submittedName>
</protein>
<feature type="domain" description="CCA-adding enzyme C-terminal" evidence="12">
    <location>
        <begin position="302"/>
        <end position="444"/>
    </location>
</feature>
<dbReference type="Pfam" id="PF13735">
    <property type="entry name" value="tRNA_NucTran2_2"/>
    <property type="match status" value="1"/>
</dbReference>
<dbReference type="GO" id="GO:0046872">
    <property type="term" value="F:metal ion binding"/>
    <property type="evidence" value="ECO:0007669"/>
    <property type="project" value="UniProtKB-KW"/>
</dbReference>
<evidence type="ECO:0000313" key="13">
    <source>
        <dbReference type="EMBL" id="KUK36996.1"/>
    </source>
</evidence>
<comment type="cofactor">
    <cofactor evidence="1">
        <name>Mg(2+)</name>
        <dbReference type="ChEBI" id="CHEBI:18420"/>
    </cofactor>
</comment>
<dbReference type="SUPFAM" id="SSF81891">
    <property type="entry name" value="Poly A polymerase C-terminal region-like"/>
    <property type="match status" value="1"/>
</dbReference>
<dbReference type="Pfam" id="PF12627">
    <property type="entry name" value="PolyA_pol_RNAbd"/>
    <property type="match status" value="1"/>
</dbReference>
<dbReference type="InterPro" id="IPR050264">
    <property type="entry name" value="Bact_CCA-adding_enz_type3_sf"/>
</dbReference>
<evidence type="ECO:0000256" key="5">
    <source>
        <dbReference type="ARBA" id="ARBA00022723"/>
    </source>
</evidence>
<keyword evidence="7" id="KW-0460">Magnesium</keyword>
<evidence type="ECO:0000256" key="2">
    <source>
        <dbReference type="ARBA" id="ARBA00022679"/>
    </source>
</evidence>
<evidence type="ECO:0000259" key="10">
    <source>
        <dbReference type="Pfam" id="PF01743"/>
    </source>
</evidence>
<accession>A0A117LBJ7</accession>
<dbReference type="InterPro" id="IPR002646">
    <property type="entry name" value="PolA_pol_head_dom"/>
</dbReference>
<dbReference type="EMBL" id="LGFO01000020">
    <property type="protein sequence ID" value="KUK36996.1"/>
    <property type="molecule type" value="Genomic_DNA"/>
</dbReference>
<dbReference type="GO" id="GO:0000049">
    <property type="term" value="F:tRNA binding"/>
    <property type="evidence" value="ECO:0007669"/>
    <property type="project" value="TreeGrafter"/>
</dbReference>
<evidence type="ECO:0000256" key="3">
    <source>
        <dbReference type="ARBA" id="ARBA00022694"/>
    </source>
</evidence>
<dbReference type="InterPro" id="IPR032828">
    <property type="entry name" value="PolyA_RNA-bd"/>
</dbReference>
<keyword evidence="2 9" id="KW-0808">Transferase</keyword>
<evidence type="ECO:0000256" key="9">
    <source>
        <dbReference type="RuleBase" id="RU003953"/>
    </source>
</evidence>
<gene>
    <name evidence="13" type="ORF">XD66_0302</name>
</gene>
<keyword evidence="13" id="KW-0378">Hydrolase</keyword>
<evidence type="ECO:0000256" key="4">
    <source>
        <dbReference type="ARBA" id="ARBA00022695"/>
    </source>
</evidence>
<dbReference type="AlphaFoldDB" id="A0A117LBJ7"/>
<dbReference type="PANTHER" id="PTHR46173:SF1">
    <property type="entry name" value="CCA TRNA NUCLEOTIDYLTRANSFERASE 1, MITOCHONDRIAL"/>
    <property type="match status" value="1"/>
</dbReference>
<dbReference type="PATRIC" id="fig|85874.4.peg.1434"/>
<dbReference type="GO" id="GO:0016779">
    <property type="term" value="F:nucleotidyltransferase activity"/>
    <property type="evidence" value="ECO:0007669"/>
    <property type="project" value="UniProtKB-KW"/>
</dbReference>
<name>A0A117LBJ7_9THEO</name>
<dbReference type="PANTHER" id="PTHR46173">
    <property type="entry name" value="CCA TRNA NUCLEOTIDYLTRANSFERASE 1, MITOCHONDRIAL"/>
    <property type="match status" value="1"/>
</dbReference>
<dbReference type="SUPFAM" id="SSF81301">
    <property type="entry name" value="Nucleotidyltransferase"/>
    <property type="match status" value="1"/>
</dbReference>
<dbReference type="GO" id="GO:0008033">
    <property type="term" value="P:tRNA processing"/>
    <property type="evidence" value="ECO:0007669"/>
    <property type="project" value="UniProtKB-KW"/>
</dbReference>
<sequence>MELVLPEEVRDACRLLNRHRKQAFVVGGGIRDLVLGMQPQDWDLATDARPREVERIFGGAGFRVVPTGVKYGTVTVYMNDLPLEITTFRVESNYSDFRRPSQVNFVADVKADLGRRDFTINALAYDPLRYHLCDPYHGMRDLIKEIIRAVGDAEERFSEDPLRMLRAVRFAAELGFSIDEKTKHAIIRNAELLNRISAERIRDELNRLLLAPHFQRGLEYLLEFGLLFVIFPELKEGWLFSQYHPSHRYTVLAHTMEAMRYTPPILKVRLAVLLHDVAKPRCFSRGDDGRGHFYGHALAGAEMAEQIMRRLHYSKRLIRDVVVLVREHMLALEMGPAAQRRLVARLGKELLPHLLSVRRADILAHSLKQVVRSLDEYDVFIGRLEKTLAEKIPLVMRDLAVSGRDIMEATAVPPGPLVGKILRKLWEEVLDDPHCNSREYLLERAKRILERDDAGRGAG</sequence>
<dbReference type="Gene3D" id="1.10.3090.10">
    <property type="entry name" value="cca-adding enzyme, domain 2"/>
    <property type="match status" value="1"/>
</dbReference>
<comment type="similarity">
    <text evidence="9">Belongs to the tRNA nucleotidyltransferase/poly(A) polymerase family.</text>
</comment>
<proteinExistence type="inferred from homology"/>
<keyword evidence="5" id="KW-0479">Metal-binding</keyword>
<dbReference type="GO" id="GO:0000166">
    <property type="term" value="F:nucleotide binding"/>
    <property type="evidence" value="ECO:0007669"/>
    <property type="project" value="UniProtKB-KW"/>
</dbReference>
<dbReference type="CDD" id="cd05398">
    <property type="entry name" value="NT_ClassII-CCAase"/>
    <property type="match status" value="1"/>
</dbReference>
<dbReference type="Proteomes" id="UP000053326">
    <property type="component" value="Unassembled WGS sequence"/>
</dbReference>
<evidence type="ECO:0000259" key="12">
    <source>
        <dbReference type="Pfam" id="PF13735"/>
    </source>
</evidence>
<reference evidence="14" key="1">
    <citation type="journal article" date="2015" name="MBio">
        <title>Genome-Resolved Metagenomic Analysis Reveals Roles for Candidate Phyla and Other Microbial Community Members in Biogeochemical Transformations in Oil Reservoirs.</title>
        <authorList>
            <person name="Hu P."/>
            <person name="Tom L."/>
            <person name="Singh A."/>
            <person name="Thomas B.C."/>
            <person name="Baker B.J."/>
            <person name="Piceno Y.M."/>
            <person name="Andersen G.L."/>
            <person name="Banfield J.F."/>
        </authorList>
    </citation>
    <scope>NUCLEOTIDE SEQUENCE [LARGE SCALE GENOMIC DNA]</scope>
</reference>
<keyword evidence="6" id="KW-0547">Nucleotide-binding</keyword>
<comment type="caution">
    <text evidence="13">The sequence shown here is derived from an EMBL/GenBank/DDBJ whole genome shotgun (WGS) entry which is preliminary data.</text>
</comment>
<organism evidence="13 14">
    <name type="scientific">Thermacetogenium phaeum</name>
    <dbReference type="NCBI Taxonomy" id="85874"/>
    <lineage>
        <taxon>Bacteria</taxon>
        <taxon>Bacillati</taxon>
        <taxon>Bacillota</taxon>
        <taxon>Clostridia</taxon>
        <taxon>Thermoanaerobacterales</taxon>
        <taxon>Thermoanaerobacteraceae</taxon>
        <taxon>Thermacetogenium</taxon>
    </lineage>
</organism>
<keyword evidence="3" id="KW-0819">tRNA processing</keyword>
<evidence type="ECO:0000256" key="6">
    <source>
        <dbReference type="ARBA" id="ARBA00022741"/>
    </source>
</evidence>
<dbReference type="Gene3D" id="1.10.246.80">
    <property type="match status" value="1"/>
</dbReference>
<dbReference type="Gene3D" id="3.30.460.10">
    <property type="entry name" value="Beta Polymerase, domain 2"/>
    <property type="match status" value="1"/>
</dbReference>
<dbReference type="Pfam" id="PF01743">
    <property type="entry name" value="PolyA_pol"/>
    <property type="match status" value="1"/>
</dbReference>
<feature type="domain" description="Poly A polymerase head" evidence="10">
    <location>
        <begin position="23"/>
        <end position="148"/>
    </location>
</feature>
<evidence type="ECO:0000256" key="8">
    <source>
        <dbReference type="ARBA" id="ARBA00022884"/>
    </source>
</evidence>
<dbReference type="InterPro" id="IPR032810">
    <property type="entry name" value="CCA-adding_enz_C"/>
</dbReference>
<evidence type="ECO:0000259" key="11">
    <source>
        <dbReference type="Pfam" id="PF12627"/>
    </source>
</evidence>
<keyword evidence="4 13" id="KW-0548">Nucleotidyltransferase</keyword>